<dbReference type="GO" id="GO:0016787">
    <property type="term" value="F:hydrolase activity"/>
    <property type="evidence" value="ECO:0007669"/>
    <property type="project" value="UniProtKB-KW"/>
</dbReference>
<dbReference type="InterPro" id="IPR029058">
    <property type="entry name" value="AB_hydrolase_fold"/>
</dbReference>
<organism evidence="3 4">
    <name type="scientific">Catenulispora pinistramenti</name>
    <dbReference type="NCBI Taxonomy" id="2705254"/>
    <lineage>
        <taxon>Bacteria</taxon>
        <taxon>Bacillati</taxon>
        <taxon>Actinomycetota</taxon>
        <taxon>Actinomycetes</taxon>
        <taxon>Catenulisporales</taxon>
        <taxon>Catenulisporaceae</taxon>
        <taxon>Catenulispora</taxon>
    </lineage>
</organism>
<feature type="domain" description="Peptidase S9 prolyl oligopeptidase catalytic" evidence="2">
    <location>
        <begin position="48"/>
        <end position="230"/>
    </location>
</feature>
<dbReference type="InterPro" id="IPR001375">
    <property type="entry name" value="Peptidase_S9_cat"/>
</dbReference>
<accession>A0ABS5KKF1</accession>
<evidence type="ECO:0000313" key="4">
    <source>
        <dbReference type="Proteomes" id="UP000730482"/>
    </source>
</evidence>
<proteinExistence type="inferred from homology"/>
<dbReference type="RefSeq" id="WP_212008065.1">
    <property type="nucleotide sequence ID" value="NZ_JAAFYZ010000013.1"/>
</dbReference>
<dbReference type="PANTHER" id="PTHR22946">
    <property type="entry name" value="DIENELACTONE HYDROLASE DOMAIN-CONTAINING PROTEIN-RELATED"/>
    <property type="match status" value="1"/>
</dbReference>
<dbReference type="SUPFAM" id="SSF53474">
    <property type="entry name" value="alpha/beta-Hydrolases"/>
    <property type="match status" value="1"/>
</dbReference>
<keyword evidence="4" id="KW-1185">Reference proteome</keyword>
<reference evidence="3 4" key="1">
    <citation type="submission" date="2020-02" db="EMBL/GenBank/DDBJ databases">
        <title>Acidophilic actinobacteria isolated from forest soil.</title>
        <authorList>
            <person name="Golinska P."/>
        </authorList>
    </citation>
    <scope>NUCLEOTIDE SEQUENCE [LARGE SCALE GENOMIC DNA]</scope>
    <source>
        <strain evidence="3 4">NL8</strain>
    </source>
</reference>
<name>A0ABS5KKF1_9ACTN</name>
<evidence type="ECO:0000259" key="2">
    <source>
        <dbReference type="Pfam" id="PF00326"/>
    </source>
</evidence>
<dbReference type="InterPro" id="IPR050261">
    <property type="entry name" value="FrsA_esterase"/>
</dbReference>
<dbReference type="PANTHER" id="PTHR22946:SF12">
    <property type="entry name" value="CONIDIAL PIGMENT BIOSYNTHESIS PROTEIN AYG1 (AFU_ORTHOLOGUE AFUA_2G17550)"/>
    <property type="match status" value="1"/>
</dbReference>
<comment type="similarity">
    <text evidence="1">Belongs to the AB hydrolase superfamily.</text>
</comment>
<evidence type="ECO:0000313" key="3">
    <source>
        <dbReference type="EMBL" id="MBS2546416.1"/>
    </source>
</evidence>
<dbReference type="Pfam" id="PF00326">
    <property type="entry name" value="Peptidase_S9"/>
    <property type="match status" value="1"/>
</dbReference>
<keyword evidence="3" id="KW-0378">Hydrolase</keyword>
<dbReference type="Gene3D" id="3.40.50.1820">
    <property type="entry name" value="alpha/beta hydrolase"/>
    <property type="match status" value="1"/>
</dbReference>
<comment type="caution">
    <text evidence="3">The sequence shown here is derived from an EMBL/GenBank/DDBJ whole genome shotgun (WGS) entry which is preliminary data.</text>
</comment>
<dbReference type="Proteomes" id="UP000730482">
    <property type="component" value="Unassembled WGS sequence"/>
</dbReference>
<sequence>MEIDSPDGVLPGWLIPARGVRGRAPVVIFYNGFDVTKELLYCIIREEFADRGIACLVVDAPGTGEPLRLRGVASRPDYEVPTKAVVDYLETRSDIDPARIGLLGISLGGYYAPRGASFEPRIKAVAAWGGVWDYGELWRHRWETRSQTTPVPFWQLPWVMGTETMAEALAKVTAFTLAEALPHLTQPFLIMHGADDSMIPLSHAERAIEAAGSADKQLLVFDGVDGGAEHCSMDDSDPARQLVADWFELRL</sequence>
<dbReference type="EMBL" id="JAAFYZ010000013">
    <property type="protein sequence ID" value="MBS2546416.1"/>
    <property type="molecule type" value="Genomic_DNA"/>
</dbReference>
<gene>
    <name evidence="3" type="ORF">KGQ19_06010</name>
</gene>
<protein>
    <submittedName>
        <fullName evidence="3">Alpha/beta fold hydrolase</fullName>
    </submittedName>
</protein>
<evidence type="ECO:0000256" key="1">
    <source>
        <dbReference type="ARBA" id="ARBA00008645"/>
    </source>
</evidence>